<evidence type="ECO:0000256" key="2">
    <source>
        <dbReference type="ARBA" id="ARBA00010531"/>
    </source>
</evidence>
<protein>
    <recommendedName>
        <fullName evidence="7">Large ribosomal subunit protein uL1m</fullName>
    </recommendedName>
    <alternativeName>
        <fullName evidence="8">39S ribosomal protein L1, mitochondrial</fullName>
    </alternativeName>
</protein>
<evidence type="ECO:0000256" key="1">
    <source>
        <dbReference type="ARBA" id="ARBA00004173"/>
    </source>
</evidence>
<dbReference type="InterPro" id="IPR016095">
    <property type="entry name" value="Ribosomal_uL1_3-a/b-sand"/>
</dbReference>
<comment type="subcellular location">
    <subcellularLocation>
        <location evidence="1">Mitochondrion</location>
    </subcellularLocation>
</comment>
<evidence type="ECO:0000256" key="3">
    <source>
        <dbReference type="ARBA" id="ARBA00022946"/>
    </source>
</evidence>
<evidence type="ECO:0000313" key="10">
    <source>
        <dbReference type="Proteomes" id="UP000694393"/>
    </source>
</evidence>
<dbReference type="Gene3D" id="3.30.190.20">
    <property type="match status" value="1"/>
</dbReference>
<accession>A0A8C8RJF3</accession>
<reference evidence="9" key="2">
    <citation type="submission" date="2025-09" db="UniProtKB">
        <authorList>
            <consortium name="Ensembl"/>
        </authorList>
    </citation>
    <scope>IDENTIFICATION</scope>
</reference>
<dbReference type="InterPro" id="IPR028364">
    <property type="entry name" value="Ribosomal_uL1/biogenesis"/>
</dbReference>
<keyword evidence="6" id="KW-0687">Ribonucleoprotein</keyword>
<reference evidence="9" key="1">
    <citation type="submission" date="2025-08" db="UniProtKB">
        <authorList>
            <consortium name="Ensembl"/>
        </authorList>
    </citation>
    <scope>IDENTIFICATION</scope>
</reference>
<evidence type="ECO:0000256" key="5">
    <source>
        <dbReference type="ARBA" id="ARBA00023128"/>
    </source>
</evidence>
<organism evidence="9 10">
    <name type="scientific">Pelusios castaneus</name>
    <name type="common">West African mud turtle</name>
    <dbReference type="NCBI Taxonomy" id="367368"/>
    <lineage>
        <taxon>Eukaryota</taxon>
        <taxon>Metazoa</taxon>
        <taxon>Chordata</taxon>
        <taxon>Craniata</taxon>
        <taxon>Vertebrata</taxon>
        <taxon>Euteleostomi</taxon>
        <taxon>Archelosauria</taxon>
        <taxon>Testudinata</taxon>
        <taxon>Testudines</taxon>
        <taxon>Pleurodira</taxon>
        <taxon>Pelomedusidae</taxon>
        <taxon>Pelusios</taxon>
    </lineage>
</organism>
<sequence>MQAGCDPNAGGGLQSAASLEIGSQSSCVTCRGSGKILHFVLFSSAVLVQRPSFIFSRIDQPISVVPCLGNTHLSSRAYAAAKTANKDSKDARRKTPNTETVKKRNTYRRKLASMPVDDVYLTWLYERPVYEAEVAVDMLKKFQQLDFTYPKQHVSVNITLDMALEKKKKVDEFMGTVLLPYPFTKEINKVLVFTENEKEVKIAEENGAAFVGGTELIEKIMNDEIEADFYIAVPEIITKLFPLRKKIRKKFPQSTKYSLGHNIPKMLEFFKEGHEYVVEKEKYIQTRIATLDMPTEQIIANLETIIKDICMYRPLRYGPFVRRLIIRSSTSEGLQLNFERFLPQVEKIEEEEEEEEKEDSE</sequence>
<dbReference type="GO" id="GO:1990904">
    <property type="term" value="C:ribonucleoprotein complex"/>
    <property type="evidence" value="ECO:0007669"/>
    <property type="project" value="UniProtKB-KW"/>
</dbReference>
<keyword evidence="5" id="KW-0496">Mitochondrion</keyword>
<evidence type="ECO:0000256" key="8">
    <source>
        <dbReference type="ARBA" id="ARBA00077483"/>
    </source>
</evidence>
<keyword evidence="10" id="KW-1185">Reference proteome</keyword>
<dbReference type="GO" id="GO:0005840">
    <property type="term" value="C:ribosome"/>
    <property type="evidence" value="ECO:0007669"/>
    <property type="project" value="UniProtKB-KW"/>
</dbReference>
<dbReference type="Ensembl" id="ENSPCET00000006892.1">
    <property type="protein sequence ID" value="ENSPCEP00000006652.1"/>
    <property type="gene ID" value="ENSPCEG00000005359.1"/>
</dbReference>
<comment type="similarity">
    <text evidence="2">Belongs to the universal ribosomal protein uL1 family.</text>
</comment>
<proteinExistence type="inferred from homology"/>
<dbReference type="FunFam" id="3.40.50.790:FF:000003">
    <property type="entry name" value="39S ribosomal protein L1, mitochondrial"/>
    <property type="match status" value="1"/>
</dbReference>
<keyword evidence="3" id="KW-0809">Transit peptide</keyword>
<dbReference type="Pfam" id="PF00687">
    <property type="entry name" value="Ribosomal_L1"/>
    <property type="match status" value="1"/>
</dbReference>
<dbReference type="InterPro" id="IPR023674">
    <property type="entry name" value="Ribosomal_uL1-like"/>
</dbReference>
<evidence type="ECO:0000256" key="4">
    <source>
        <dbReference type="ARBA" id="ARBA00022980"/>
    </source>
</evidence>
<evidence type="ECO:0000256" key="6">
    <source>
        <dbReference type="ARBA" id="ARBA00023274"/>
    </source>
</evidence>
<dbReference type="SUPFAM" id="SSF56808">
    <property type="entry name" value="Ribosomal protein L1"/>
    <property type="match status" value="1"/>
</dbReference>
<evidence type="ECO:0000256" key="7">
    <source>
        <dbReference type="ARBA" id="ARBA00035212"/>
    </source>
</evidence>
<evidence type="ECO:0000313" key="9">
    <source>
        <dbReference type="Ensembl" id="ENSPCEP00000006652.1"/>
    </source>
</evidence>
<keyword evidence="4" id="KW-0689">Ribosomal protein</keyword>
<dbReference type="PANTHER" id="PTHR36427:SF3">
    <property type="entry name" value="LARGE RIBOSOMAL SUBUNIT PROTEIN UL1M"/>
    <property type="match status" value="1"/>
</dbReference>
<name>A0A8C8RJF3_9SAUR</name>
<dbReference type="Gene3D" id="3.40.50.790">
    <property type="match status" value="1"/>
</dbReference>
<dbReference type="GO" id="GO:0005743">
    <property type="term" value="C:mitochondrial inner membrane"/>
    <property type="evidence" value="ECO:0007669"/>
    <property type="project" value="UniProtKB-ARBA"/>
</dbReference>
<dbReference type="Proteomes" id="UP000694393">
    <property type="component" value="Unplaced"/>
</dbReference>
<dbReference type="PANTHER" id="PTHR36427">
    <property type="entry name" value="54S RIBOSOMAL PROTEIN L1, MITOCHONDRIAL"/>
    <property type="match status" value="1"/>
</dbReference>
<dbReference type="AlphaFoldDB" id="A0A8C8RJF3"/>